<dbReference type="InterPro" id="IPR027417">
    <property type="entry name" value="P-loop_NTPase"/>
</dbReference>
<comment type="function">
    <text evidence="3">One of several proteins that assist in the late maturation steps of the functional core of the 30S ribosomal subunit. Helps release RbfA from mature subunits. May play a role in the assembly of ribosomal proteins into the subunit. Circularly permuted GTPase that catalyzes slow GTP hydrolysis, GTPase activity is stimulated by the 30S ribosomal subunit.</text>
</comment>
<keyword evidence="2 3" id="KW-0342">GTP-binding</keyword>
<keyword evidence="1 3" id="KW-0547">Nucleotide-binding</keyword>
<comment type="cofactor">
    <cofactor evidence="3">
        <name>Zn(2+)</name>
        <dbReference type="ChEBI" id="CHEBI:29105"/>
    </cofactor>
    <text evidence="3">Binds 1 zinc ion per subunit.</text>
</comment>
<dbReference type="Gene3D" id="3.40.50.300">
    <property type="entry name" value="P-loop containing nucleotide triphosphate hydrolases"/>
    <property type="match status" value="1"/>
</dbReference>
<dbReference type="GO" id="GO:0019843">
    <property type="term" value="F:rRNA binding"/>
    <property type="evidence" value="ECO:0007669"/>
    <property type="project" value="UniProtKB-KW"/>
</dbReference>
<organism evidence="6 7">
    <name type="scientific">SAR86 cluster bacterium</name>
    <dbReference type="NCBI Taxonomy" id="2030880"/>
    <lineage>
        <taxon>Bacteria</taxon>
        <taxon>Pseudomonadati</taxon>
        <taxon>Pseudomonadota</taxon>
        <taxon>Gammaproteobacteria</taxon>
        <taxon>SAR86 cluster</taxon>
    </lineage>
</organism>
<feature type="binding site" evidence="3">
    <location>
        <position position="305"/>
    </location>
    <ligand>
        <name>Zn(2+)</name>
        <dbReference type="ChEBI" id="CHEBI:29105"/>
    </ligand>
</feature>
<comment type="similarity">
    <text evidence="3">Belongs to the TRAFAC class YlqF/YawG GTPase family. RsgA subfamily.</text>
</comment>
<gene>
    <name evidence="3" type="primary">rsgA</name>
    <name evidence="6" type="ORF">COB20_11435</name>
</gene>
<evidence type="ECO:0000313" key="6">
    <source>
        <dbReference type="EMBL" id="PCI76099.1"/>
    </source>
</evidence>
<dbReference type="SUPFAM" id="SSF52540">
    <property type="entry name" value="P-loop containing nucleoside triphosphate hydrolases"/>
    <property type="match status" value="1"/>
</dbReference>
<dbReference type="Proteomes" id="UP000218767">
    <property type="component" value="Unassembled WGS sequence"/>
</dbReference>
<dbReference type="Gene3D" id="2.40.50.140">
    <property type="entry name" value="Nucleic acid-binding proteins"/>
    <property type="match status" value="1"/>
</dbReference>
<dbReference type="GO" id="GO:0042274">
    <property type="term" value="P:ribosomal small subunit biogenesis"/>
    <property type="evidence" value="ECO:0007669"/>
    <property type="project" value="UniProtKB-UniRule"/>
</dbReference>
<dbReference type="InterPro" id="IPR012340">
    <property type="entry name" value="NA-bd_OB-fold"/>
</dbReference>
<keyword evidence="3" id="KW-0479">Metal-binding</keyword>
<feature type="domain" description="EngC GTPase" evidence="4">
    <location>
        <begin position="118"/>
        <end position="266"/>
    </location>
</feature>
<feature type="binding site" evidence="3">
    <location>
        <position position="299"/>
    </location>
    <ligand>
        <name>Zn(2+)</name>
        <dbReference type="ChEBI" id="CHEBI:29105"/>
    </ligand>
</feature>
<keyword evidence="3" id="KW-0963">Cytoplasm</keyword>
<dbReference type="HAMAP" id="MF_01820">
    <property type="entry name" value="GTPase_RsgA"/>
    <property type="match status" value="1"/>
</dbReference>
<accession>A0A2A4X1Z3</accession>
<comment type="subcellular location">
    <subcellularLocation>
        <location evidence="3">Cytoplasm</location>
    </subcellularLocation>
</comment>
<dbReference type="GO" id="GO:0046872">
    <property type="term" value="F:metal ion binding"/>
    <property type="evidence" value="ECO:0007669"/>
    <property type="project" value="UniProtKB-KW"/>
</dbReference>
<evidence type="ECO:0000313" key="7">
    <source>
        <dbReference type="Proteomes" id="UP000218767"/>
    </source>
</evidence>
<dbReference type="Gene3D" id="1.10.40.50">
    <property type="entry name" value="Probable gtpase engc, domain 3"/>
    <property type="match status" value="1"/>
</dbReference>
<name>A0A2A4X1Z3_9GAMM</name>
<proteinExistence type="inferred from homology"/>
<evidence type="ECO:0000259" key="5">
    <source>
        <dbReference type="PROSITE" id="PS51721"/>
    </source>
</evidence>
<dbReference type="EC" id="3.6.1.-" evidence="3"/>
<keyword evidence="3" id="KW-0699">rRNA-binding</keyword>
<keyword evidence="3" id="KW-0378">Hydrolase</keyword>
<dbReference type="PANTHER" id="PTHR32120:SF11">
    <property type="entry name" value="SMALL RIBOSOMAL SUBUNIT BIOGENESIS GTPASE RSGA 1, MITOCHONDRIAL-RELATED"/>
    <property type="match status" value="1"/>
</dbReference>
<keyword evidence="3" id="KW-0862">Zinc</keyword>
<protein>
    <recommendedName>
        <fullName evidence="3">Small ribosomal subunit biogenesis GTPase RsgA</fullName>
        <ecNumber evidence="3">3.6.1.-</ecNumber>
    </recommendedName>
</protein>
<feature type="binding site" evidence="3">
    <location>
        <begin position="157"/>
        <end position="160"/>
    </location>
    <ligand>
        <name>GTP</name>
        <dbReference type="ChEBI" id="CHEBI:37565"/>
    </ligand>
</feature>
<keyword evidence="3" id="KW-0690">Ribosome biogenesis</keyword>
<reference evidence="7" key="1">
    <citation type="submission" date="2017-08" db="EMBL/GenBank/DDBJ databases">
        <title>A dynamic microbial community with high functional redundancy inhabits the cold, oxic subseafloor aquifer.</title>
        <authorList>
            <person name="Tully B.J."/>
            <person name="Wheat C.G."/>
            <person name="Glazer B.T."/>
            <person name="Huber J.A."/>
        </authorList>
    </citation>
    <scope>NUCLEOTIDE SEQUENCE [LARGE SCALE GENOMIC DNA]</scope>
</reference>
<dbReference type="NCBIfam" id="TIGR00157">
    <property type="entry name" value="ribosome small subunit-dependent GTPase A"/>
    <property type="match status" value="1"/>
</dbReference>
<comment type="subunit">
    <text evidence="3">Monomer. Associates with 30S ribosomal subunit, binds 16S rRNA.</text>
</comment>
<dbReference type="InterPro" id="IPR030378">
    <property type="entry name" value="G_CP_dom"/>
</dbReference>
<comment type="caution">
    <text evidence="6">The sequence shown here is derived from an EMBL/GenBank/DDBJ whole genome shotgun (WGS) entry which is preliminary data.</text>
</comment>
<dbReference type="Pfam" id="PF03193">
    <property type="entry name" value="RsgA_GTPase"/>
    <property type="match status" value="1"/>
</dbReference>
<feature type="binding site" evidence="3">
    <location>
        <position position="297"/>
    </location>
    <ligand>
        <name>Zn(2+)</name>
        <dbReference type="ChEBI" id="CHEBI:29105"/>
    </ligand>
</feature>
<dbReference type="GO" id="GO:0005737">
    <property type="term" value="C:cytoplasm"/>
    <property type="evidence" value="ECO:0007669"/>
    <property type="project" value="UniProtKB-SubCell"/>
</dbReference>
<dbReference type="CDD" id="cd01854">
    <property type="entry name" value="YjeQ_EngC"/>
    <property type="match status" value="1"/>
</dbReference>
<dbReference type="PROSITE" id="PS50936">
    <property type="entry name" value="ENGC_GTPASE"/>
    <property type="match status" value="1"/>
</dbReference>
<feature type="binding site" evidence="3">
    <location>
        <begin position="211"/>
        <end position="219"/>
    </location>
    <ligand>
        <name>GTP</name>
        <dbReference type="ChEBI" id="CHEBI:37565"/>
    </ligand>
</feature>
<keyword evidence="3" id="KW-0694">RNA-binding</keyword>
<evidence type="ECO:0000256" key="2">
    <source>
        <dbReference type="ARBA" id="ARBA00023134"/>
    </source>
</evidence>
<evidence type="ECO:0000259" key="4">
    <source>
        <dbReference type="PROSITE" id="PS50936"/>
    </source>
</evidence>
<evidence type="ECO:0000256" key="3">
    <source>
        <dbReference type="HAMAP-Rule" id="MF_01820"/>
    </source>
</evidence>
<dbReference type="AlphaFoldDB" id="A0A2A4X1Z3"/>
<feature type="domain" description="CP-type G" evidence="5">
    <location>
        <begin position="110"/>
        <end position="268"/>
    </location>
</feature>
<dbReference type="PROSITE" id="PS51721">
    <property type="entry name" value="G_CP"/>
    <property type="match status" value="1"/>
</dbReference>
<dbReference type="InterPro" id="IPR004881">
    <property type="entry name" value="Ribosome_biogen_GTPase_RsgA"/>
</dbReference>
<dbReference type="InterPro" id="IPR010914">
    <property type="entry name" value="RsgA_GTPase_dom"/>
</dbReference>
<feature type="binding site" evidence="3">
    <location>
        <position position="292"/>
    </location>
    <ligand>
        <name>Zn(2+)</name>
        <dbReference type="ChEBI" id="CHEBI:29105"/>
    </ligand>
</feature>
<dbReference type="GO" id="GO:0005525">
    <property type="term" value="F:GTP binding"/>
    <property type="evidence" value="ECO:0007669"/>
    <property type="project" value="UniProtKB-UniRule"/>
</dbReference>
<dbReference type="NCBIfam" id="NF008931">
    <property type="entry name" value="PRK12288.1"/>
    <property type="match status" value="1"/>
</dbReference>
<dbReference type="GO" id="GO:0003924">
    <property type="term" value="F:GTPase activity"/>
    <property type="evidence" value="ECO:0007669"/>
    <property type="project" value="UniProtKB-UniRule"/>
</dbReference>
<sequence>MSKRRLSKHQLARISQNQRKELGFDEAGAVDAQTSLEKCNGRIISHYGQHVDVESLIAEDEGRLIRCTQRSNLPKLVTGDLVVWSDDGADGGVILALGQRRNFFGRPNPEGQFKAIAANIDLVLVVFASSPTPHVSLIDRYLVAIEQLQLTAVLVLNKLDLLNQEELTELDNMLSSYENIGYPVYKVSAEDGRGMPELEQALATQTTILVGQSGVGKSSLLNKLSSGKLADVGALSETWDRGTHTTTTSSLYHMPGFDLIDSPGIREFGLGHIDEQQVFEGFIEFRPFAGSCKFRDCSHRTEPGCAIQAALEAGQIGVERVESYFRILDSLNELG</sequence>
<dbReference type="EMBL" id="NVUL01000062">
    <property type="protein sequence ID" value="PCI76099.1"/>
    <property type="molecule type" value="Genomic_DNA"/>
</dbReference>
<dbReference type="PANTHER" id="PTHR32120">
    <property type="entry name" value="SMALL RIBOSOMAL SUBUNIT BIOGENESIS GTPASE RSGA"/>
    <property type="match status" value="1"/>
</dbReference>
<evidence type="ECO:0000256" key="1">
    <source>
        <dbReference type="ARBA" id="ARBA00022741"/>
    </source>
</evidence>